<dbReference type="CDD" id="cd14279">
    <property type="entry name" value="CUE"/>
    <property type="match status" value="1"/>
</dbReference>
<organism evidence="2 3">
    <name type="scientific">[Myrmecia] bisecta</name>
    <dbReference type="NCBI Taxonomy" id="41462"/>
    <lineage>
        <taxon>Eukaryota</taxon>
        <taxon>Viridiplantae</taxon>
        <taxon>Chlorophyta</taxon>
        <taxon>core chlorophytes</taxon>
        <taxon>Trebouxiophyceae</taxon>
        <taxon>Trebouxiales</taxon>
        <taxon>Trebouxiaceae</taxon>
        <taxon>Myrmecia</taxon>
    </lineage>
</organism>
<proteinExistence type="predicted"/>
<dbReference type="Proteomes" id="UP001489004">
    <property type="component" value="Unassembled WGS sequence"/>
</dbReference>
<gene>
    <name evidence="2" type="ORF">WJX72_002030</name>
</gene>
<feature type="compositionally biased region" description="Polar residues" evidence="1">
    <location>
        <begin position="46"/>
        <end position="61"/>
    </location>
</feature>
<dbReference type="EMBL" id="JALJOR010000005">
    <property type="protein sequence ID" value="KAK9816562.1"/>
    <property type="molecule type" value="Genomic_DNA"/>
</dbReference>
<feature type="region of interest" description="Disordered" evidence="1">
    <location>
        <begin position="41"/>
        <end position="71"/>
    </location>
</feature>
<keyword evidence="3" id="KW-1185">Reference proteome</keyword>
<dbReference type="AlphaFoldDB" id="A0AAW1Q6L7"/>
<protein>
    <recommendedName>
        <fullName evidence="4">CUE domain-containing protein</fullName>
    </recommendedName>
</protein>
<sequence>MTAVSHEAHKQLAAIFPSIPAATLWRVLERHAFNTALAAEDLLNPNRPQQHTDGPSSSGATRQAGWHQGMPPWLHSFRPAIRGPAEICCRLSS</sequence>
<evidence type="ECO:0000313" key="3">
    <source>
        <dbReference type="Proteomes" id="UP001489004"/>
    </source>
</evidence>
<reference evidence="2 3" key="1">
    <citation type="journal article" date="2024" name="Nat. Commun.">
        <title>Phylogenomics reveals the evolutionary origins of lichenization in chlorophyte algae.</title>
        <authorList>
            <person name="Puginier C."/>
            <person name="Libourel C."/>
            <person name="Otte J."/>
            <person name="Skaloud P."/>
            <person name="Haon M."/>
            <person name="Grisel S."/>
            <person name="Petersen M."/>
            <person name="Berrin J.G."/>
            <person name="Delaux P.M."/>
            <person name="Dal Grande F."/>
            <person name="Keller J."/>
        </authorList>
    </citation>
    <scope>NUCLEOTIDE SEQUENCE [LARGE SCALE GENOMIC DNA]</scope>
    <source>
        <strain evidence="2 3">SAG 2043</strain>
    </source>
</reference>
<evidence type="ECO:0000256" key="1">
    <source>
        <dbReference type="SAM" id="MobiDB-lite"/>
    </source>
</evidence>
<name>A0AAW1Q6L7_9CHLO</name>
<evidence type="ECO:0000313" key="2">
    <source>
        <dbReference type="EMBL" id="KAK9816562.1"/>
    </source>
</evidence>
<evidence type="ECO:0008006" key="4">
    <source>
        <dbReference type="Google" id="ProtNLM"/>
    </source>
</evidence>
<comment type="caution">
    <text evidence="2">The sequence shown here is derived from an EMBL/GenBank/DDBJ whole genome shotgun (WGS) entry which is preliminary data.</text>
</comment>
<accession>A0AAW1Q6L7</accession>